<dbReference type="Proteomes" id="UP000075304">
    <property type="component" value="Unassembled WGS sequence"/>
</dbReference>
<organism evidence="1 2">
    <name type="scientific">Heyndrickxia coagulans</name>
    <name type="common">Weizmannia coagulans</name>
    <dbReference type="NCBI Taxonomy" id="1398"/>
    <lineage>
        <taxon>Bacteria</taxon>
        <taxon>Bacillati</taxon>
        <taxon>Bacillota</taxon>
        <taxon>Bacilli</taxon>
        <taxon>Bacillales</taxon>
        <taxon>Bacillaceae</taxon>
        <taxon>Heyndrickxia</taxon>
    </lineage>
</organism>
<dbReference type="AlphaFoldDB" id="A0A150KC97"/>
<reference evidence="1 2" key="1">
    <citation type="submission" date="2016-01" db="EMBL/GenBank/DDBJ databases">
        <title>Genome Sequences of Twelve Sporeforming Bacillus Species Isolated from Foods.</title>
        <authorList>
            <person name="Berendsen E.M."/>
            <person name="Wells-Bennik M.H."/>
            <person name="Krawcyk A.O."/>
            <person name="De Jong A."/>
            <person name="Holsappel S."/>
            <person name="Eijlander R.T."/>
            <person name="Kuipers O.P."/>
        </authorList>
    </citation>
    <scope>NUCLEOTIDE SEQUENCE [LARGE SCALE GENOMIC DNA]</scope>
    <source>
        <strain evidence="1 2">B4099</strain>
    </source>
</reference>
<evidence type="ECO:0000313" key="2">
    <source>
        <dbReference type="Proteomes" id="UP000075304"/>
    </source>
</evidence>
<comment type="caution">
    <text evidence="1">The sequence shown here is derived from an EMBL/GenBank/DDBJ whole genome shotgun (WGS) entry which is preliminary data.</text>
</comment>
<accession>A0A150KC97</accession>
<evidence type="ECO:0000313" key="1">
    <source>
        <dbReference type="EMBL" id="KYC67036.1"/>
    </source>
</evidence>
<dbReference type="PATRIC" id="fig|1398.25.peg.3704"/>
<dbReference type="EMBL" id="LQYI01000075">
    <property type="protein sequence ID" value="KYC67036.1"/>
    <property type="molecule type" value="Genomic_DNA"/>
</dbReference>
<sequence length="50" mass="6096">MSHRKISETVWRFSQRYKTPEKIPLVQMLLYIDTHPTIREMKIGHRNLSE</sequence>
<gene>
    <name evidence="1" type="ORF">B4099_1030</name>
</gene>
<protein>
    <submittedName>
        <fullName evidence="1">Uncharacterized protein</fullName>
    </submittedName>
</protein>
<name>A0A150KC97_HEYCO</name>
<proteinExistence type="predicted"/>